<comment type="caution">
    <text evidence="1">The sequence shown here is derived from an EMBL/GenBank/DDBJ whole genome shotgun (WGS) entry which is preliminary data.</text>
</comment>
<organism evidence="1 2">
    <name type="scientific">Sclerotinia nivalis</name>
    <dbReference type="NCBI Taxonomy" id="352851"/>
    <lineage>
        <taxon>Eukaryota</taxon>
        <taxon>Fungi</taxon>
        <taxon>Dikarya</taxon>
        <taxon>Ascomycota</taxon>
        <taxon>Pezizomycotina</taxon>
        <taxon>Leotiomycetes</taxon>
        <taxon>Helotiales</taxon>
        <taxon>Sclerotiniaceae</taxon>
        <taxon>Sclerotinia</taxon>
    </lineage>
</organism>
<protein>
    <submittedName>
        <fullName evidence="1">Uncharacterized protein</fullName>
    </submittedName>
</protein>
<dbReference type="EMBL" id="JAPEIS010000016">
    <property type="protein sequence ID" value="KAJ8058484.1"/>
    <property type="molecule type" value="Genomic_DNA"/>
</dbReference>
<sequence>MTSTSSIVMTSIDQPLELKDNNNNVADSWQSDNEFSDNFDFDKYYADASMDISYEEFCSQIDSFDEEDIQSVKEASPNLAQPSTSGVLDSIMKVP</sequence>
<reference evidence="1" key="1">
    <citation type="submission" date="2022-11" db="EMBL/GenBank/DDBJ databases">
        <title>Genome Resource of Sclerotinia nivalis Strain SnTB1, a Plant Pathogen Isolated from American Ginseng.</title>
        <authorList>
            <person name="Fan S."/>
        </authorList>
    </citation>
    <scope>NUCLEOTIDE SEQUENCE</scope>
    <source>
        <strain evidence="1">SnTB1</strain>
    </source>
</reference>
<dbReference type="Proteomes" id="UP001152300">
    <property type="component" value="Unassembled WGS sequence"/>
</dbReference>
<proteinExistence type="predicted"/>
<gene>
    <name evidence="1" type="ORF">OCU04_012672</name>
</gene>
<keyword evidence="2" id="KW-1185">Reference proteome</keyword>
<dbReference type="AlphaFoldDB" id="A0A9X0A913"/>
<evidence type="ECO:0000313" key="1">
    <source>
        <dbReference type="EMBL" id="KAJ8058484.1"/>
    </source>
</evidence>
<evidence type="ECO:0000313" key="2">
    <source>
        <dbReference type="Proteomes" id="UP001152300"/>
    </source>
</evidence>
<accession>A0A9X0A913</accession>
<name>A0A9X0A913_9HELO</name>